<evidence type="ECO:0000256" key="1">
    <source>
        <dbReference type="SAM" id="SignalP"/>
    </source>
</evidence>
<dbReference type="GeneID" id="68292060"/>
<dbReference type="InterPro" id="IPR000073">
    <property type="entry name" value="AB_hydrolase_1"/>
</dbReference>
<evidence type="ECO:0000259" key="2">
    <source>
        <dbReference type="Pfam" id="PF12697"/>
    </source>
</evidence>
<comment type="caution">
    <text evidence="3">The sequence shown here is derived from an EMBL/GenBank/DDBJ whole genome shotgun (WGS) entry which is preliminary data.</text>
</comment>
<sequence>MLSNTVLWLASTALVTAAPHHARSALTCTEIDIPVNISSPVLSLPNNLNLLSVQDPSFLSKFVAGLSSTIAAGQYSIGARYCEPTTNIASRRNTLQILVHGSTYTRDYWSGLAAPGTQPSQDQYSWILYAASQGYPTLSVDRLCNGNSTRGLSAKDCQLPTQAEALYSVIQSARLGTLPGAQRSFDKIIYAGHSYGAMVGNALSIQHPEAVDSYLMTGFSFKLLQGQAGVIVQSGFQPAAIALPQKYGHLDPGYVTSTNGAGVRSVFYHGNFDDAVFQQDFSKRGTLTIAEVYTATFGQMNSPGYTGSVFVLNGNEDGVFCEDGPLQAVLGVAGDCSKGFSEGVREGYPNARAFGFYNTANTGHCLNTHRTAQESFRAAHEWLGGQGF</sequence>
<feature type="signal peptide" evidence="1">
    <location>
        <begin position="1"/>
        <end position="17"/>
    </location>
</feature>
<protein>
    <recommendedName>
        <fullName evidence="2">AB hydrolase-1 domain-containing protein</fullName>
    </recommendedName>
</protein>
<feature type="chain" id="PRO_5040244862" description="AB hydrolase-1 domain-containing protein" evidence="1">
    <location>
        <begin position="18"/>
        <end position="388"/>
    </location>
</feature>
<name>A0A9P3CI95_9PEZI</name>
<dbReference type="EMBL" id="BOLY01000004">
    <property type="protein sequence ID" value="GIZ43253.1"/>
    <property type="molecule type" value="Genomic_DNA"/>
</dbReference>
<keyword evidence="1" id="KW-0732">Signal</keyword>
<evidence type="ECO:0000313" key="4">
    <source>
        <dbReference type="Proteomes" id="UP000825890"/>
    </source>
</evidence>
<dbReference type="SUPFAM" id="SSF53474">
    <property type="entry name" value="alpha/beta-Hydrolases"/>
    <property type="match status" value="1"/>
</dbReference>
<dbReference type="AlphaFoldDB" id="A0A9P3CI95"/>
<gene>
    <name evidence="3" type="ORF">CKM354_000648500</name>
</gene>
<accession>A0A9P3CI95</accession>
<dbReference type="InterPro" id="IPR029058">
    <property type="entry name" value="AB_hydrolase_fold"/>
</dbReference>
<dbReference type="OrthoDB" id="190201at2759"/>
<dbReference type="RefSeq" id="XP_044657740.1">
    <property type="nucleotide sequence ID" value="XM_044801805.1"/>
</dbReference>
<organism evidence="3 4">
    <name type="scientific">Cercospora kikuchii</name>
    <dbReference type="NCBI Taxonomy" id="84275"/>
    <lineage>
        <taxon>Eukaryota</taxon>
        <taxon>Fungi</taxon>
        <taxon>Dikarya</taxon>
        <taxon>Ascomycota</taxon>
        <taxon>Pezizomycotina</taxon>
        <taxon>Dothideomycetes</taxon>
        <taxon>Dothideomycetidae</taxon>
        <taxon>Mycosphaerellales</taxon>
        <taxon>Mycosphaerellaceae</taxon>
        <taxon>Cercospora</taxon>
    </lineage>
</organism>
<keyword evidence="4" id="KW-1185">Reference proteome</keyword>
<dbReference type="Proteomes" id="UP000825890">
    <property type="component" value="Unassembled WGS sequence"/>
</dbReference>
<reference evidence="3 4" key="1">
    <citation type="submission" date="2021-01" db="EMBL/GenBank/DDBJ databases">
        <title>Cercospora kikuchii MAFF 305040 whole genome shotgun sequence.</title>
        <authorList>
            <person name="Kashiwa T."/>
            <person name="Suzuki T."/>
        </authorList>
    </citation>
    <scope>NUCLEOTIDE SEQUENCE [LARGE SCALE GENOMIC DNA]</scope>
    <source>
        <strain evidence="3 4">MAFF 305040</strain>
    </source>
</reference>
<evidence type="ECO:0000313" key="3">
    <source>
        <dbReference type="EMBL" id="GIZ43253.1"/>
    </source>
</evidence>
<dbReference type="Gene3D" id="3.40.50.1820">
    <property type="entry name" value="alpha/beta hydrolase"/>
    <property type="match status" value="1"/>
</dbReference>
<proteinExistence type="predicted"/>
<feature type="domain" description="AB hydrolase-1" evidence="2">
    <location>
        <begin position="97"/>
        <end position="253"/>
    </location>
</feature>
<dbReference type="Pfam" id="PF12697">
    <property type="entry name" value="Abhydrolase_6"/>
    <property type="match status" value="1"/>
</dbReference>